<keyword evidence="7" id="KW-1185">Reference proteome</keyword>
<dbReference type="Pfam" id="PF26305">
    <property type="entry name" value="CD_NTase_C"/>
    <property type="match status" value="1"/>
</dbReference>
<protein>
    <recommendedName>
        <fullName evidence="5">cGAS/DncV-like nucleotidyltransferase C-terminal helical domain-containing protein</fullName>
    </recommendedName>
</protein>
<keyword evidence="3" id="KW-0547">Nucleotide-binding</keyword>
<proteinExistence type="predicted"/>
<accession>A0ABQ1MKX4</accession>
<sequence length="349" mass="40873">MKSYRNLIESTRSRLNPDRITFSKSFNEELSSISFSDIQTFVRLAMKSVEPQYTSITKEAGERVKSHLNLKLTNHSFRYQGSVMTNTHIKGYSDIDLLVISEKFYTYDALNTSKVIEENKIHDYVKLNRLKNESAAQRYYGDSLEDLRLLRKDSEITLYAVYDICNLNKGKCIEITNQHLNRDVDIVIANWYDDVDSIVNGKGENRGIQIYNKDEDEVEKPDYPFLSIQRINSRSSFTEGRLKKMIRFLKTVKAESDLEIDLSSFDINAICYDICIDKYRYKSYIELVDVLYYQLRSILSNEEHARRLSSVDGKELIFVKDNTKLEKLRMLFSEVEPIYTDLKKRLTYG</sequence>
<comment type="caution">
    <text evidence="6">The sequence shown here is derived from an EMBL/GenBank/DDBJ whole genome shotgun (WGS) entry which is preliminary data.</text>
</comment>
<dbReference type="InterPro" id="IPR058909">
    <property type="entry name" value="CD_NTase_C"/>
</dbReference>
<evidence type="ECO:0000313" key="6">
    <source>
        <dbReference type="EMBL" id="GGC42287.1"/>
    </source>
</evidence>
<feature type="domain" description="cGAS/DncV-like nucleotidyltransferase C-terminal helical" evidence="5">
    <location>
        <begin position="231"/>
        <end position="331"/>
    </location>
</feature>
<dbReference type="InterPro" id="IPR043519">
    <property type="entry name" value="NT_sf"/>
</dbReference>
<dbReference type="SUPFAM" id="SSF81301">
    <property type="entry name" value="Nucleotidyltransferase"/>
    <property type="match status" value="1"/>
</dbReference>
<reference evidence="7" key="1">
    <citation type="journal article" date="2019" name="Int. J. Syst. Evol. Microbiol.">
        <title>The Global Catalogue of Microorganisms (GCM) 10K type strain sequencing project: providing services to taxonomists for standard genome sequencing and annotation.</title>
        <authorList>
            <consortium name="The Broad Institute Genomics Platform"/>
            <consortium name="The Broad Institute Genome Sequencing Center for Infectious Disease"/>
            <person name="Wu L."/>
            <person name="Ma J."/>
        </authorList>
    </citation>
    <scope>NUCLEOTIDE SEQUENCE [LARGE SCALE GENOMIC DNA]</scope>
    <source>
        <strain evidence="7">CGMCC 1.10832</strain>
    </source>
</reference>
<keyword evidence="1" id="KW-0808">Transferase</keyword>
<dbReference type="RefSeq" id="WP_188464911.1">
    <property type="nucleotide sequence ID" value="NZ_BAABHU010000010.1"/>
</dbReference>
<evidence type="ECO:0000259" key="5">
    <source>
        <dbReference type="Pfam" id="PF26305"/>
    </source>
</evidence>
<evidence type="ECO:0000256" key="1">
    <source>
        <dbReference type="ARBA" id="ARBA00022679"/>
    </source>
</evidence>
<keyword evidence="2" id="KW-0548">Nucleotidyltransferase</keyword>
<gene>
    <name evidence="6" type="ORF">GCM10011506_29820</name>
</gene>
<dbReference type="EMBL" id="BMEC01000010">
    <property type="protein sequence ID" value="GGC42287.1"/>
    <property type="molecule type" value="Genomic_DNA"/>
</dbReference>
<keyword evidence="4" id="KW-0051">Antiviral defense</keyword>
<name>A0ABQ1MKX4_9BACT</name>
<evidence type="ECO:0000313" key="7">
    <source>
        <dbReference type="Proteomes" id="UP000636010"/>
    </source>
</evidence>
<organism evidence="6 7">
    <name type="scientific">Marivirga lumbricoides</name>
    <dbReference type="NCBI Taxonomy" id="1046115"/>
    <lineage>
        <taxon>Bacteria</taxon>
        <taxon>Pseudomonadati</taxon>
        <taxon>Bacteroidota</taxon>
        <taxon>Cytophagia</taxon>
        <taxon>Cytophagales</taxon>
        <taxon>Marivirgaceae</taxon>
        <taxon>Marivirga</taxon>
    </lineage>
</organism>
<evidence type="ECO:0000256" key="4">
    <source>
        <dbReference type="ARBA" id="ARBA00023118"/>
    </source>
</evidence>
<dbReference type="Proteomes" id="UP000636010">
    <property type="component" value="Unassembled WGS sequence"/>
</dbReference>
<evidence type="ECO:0000256" key="2">
    <source>
        <dbReference type="ARBA" id="ARBA00022695"/>
    </source>
</evidence>
<evidence type="ECO:0000256" key="3">
    <source>
        <dbReference type="ARBA" id="ARBA00022741"/>
    </source>
</evidence>